<keyword evidence="1" id="KW-0472">Membrane</keyword>
<name>A0ABR0B486_9CRUS</name>
<proteinExistence type="predicted"/>
<dbReference type="EMBL" id="JAOYFB010000040">
    <property type="protein sequence ID" value="KAK4036513.1"/>
    <property type="molecule type" value="Genomic_DNA"/>
</dbReference>
<keyword evidence="1" id="KW-0812">Transmembrane</keyword>
<evidence type="ECO:0000313" key="3">
    <source>
        <dbReference type="Proteomes" id="UP001234178"/>
    </source>
</evidence>
<reference evidence="2 3" key="1">
    <citation type="journal article" date="2023" name="Nucleic Acids Res.">
        <title>The hologenome of Daphnia magna reveals possible DNA methylation and microbiome-mediated evolution of the host genome.</title>
        <authorList>
            <person name="Chaturvedi A."/>
            <person name="Li X."/>
            <person name="Dhandapani V."/>
            <person name="Marshall H."/>
            <person name="Kissane S."/>
            <person name="Cuenca-Cambronero M."/>
            <person name="Asole G."/>
            <person name="Calvet F."/>
            <person name="Ruiz-Romero M."/>
            <person name="Marangio P."/>
            <person name="Guigo R."/>
            <person name="Rago D."/>
            <person name="Mirbahai L."/>
            <person name="Eastwood N."/>
            <person name="Colbourne J.K."/>
            <person name="Zhou J."/>
            <person name="Mallon E."/>
            <person name="Orsini L."/>
        </authorList>
    </citation>
    <scope>NUCLEOTIDE SEQUENCE [LARGE SCALE GENOMIC DNA]</scope>
    <source>
        <strain evidence="2">LRV0_1</strain>
    </source>
</reference>
<sequence>MSFQDFKGFSKKDISKLFPTAVTNKVQKNQAKRYPATRGNTASFANQQSCPILFADSMHHMQSGDMQYVIHHIVLQGLLLLVQAAVAATWEAKLCKVKICTVSLRIVWVSSLDSLYK</sequence>
<protein>
    <submittedName>
        <fullName evidence="2">Uncharacterized protein</fullName>
    </submittedName>
</protein>
<dbReference type="Proteomes" id="UP001234178">
    <property type="component" value="Unassembled WGS sequence"/>
</dbReference>
<keyword evidence="3" id="KW-1185">Reference proteome</keyword>
<feature type="transmembrane region" description="Helical" evidence="1">
    <location>
        <begin position="68"/>
        <end position="90"/>
    </location>
</feature>
<comment type="caution">
    <text evidence="2">The sequence shown here is derived from an EMBL/GenBank/DDBJ whole genome shotgun (WGS) entry which is preliminary data.</text>
</comment>
<evidence type="ECO:0000313" key="2">
    <source>
        <dbReference type="EMBL" id="KAK4036513.1"/>
    </source>
</evidence>
<evidence type="ECO:0000256" key="1">
    <source>
        <dbReference type="SAM" id="Phobius"/>
    </source>
</evidence>
<gene>
    <name evidence="2" type="ORF">OUZ56_028565</name>
</gene>
<organism evidence="2 3">
    <name type="scientific">Daphnia magna</name>
    <dbReference type="NCBI Taxonomy" id="35525"/>
    <lineage>
        <taxon>Eukaryota</taxon>
        <taxon>Metazoa</taxon>
        <taxon>Ecdysozoa</taxon>
        <taxon>Arthropoda</taxon>
        <taxon>Crustacea</taxon>
        <taxon>Branchiopoda</taxon>
        <taxon>Diplostraca</taxon>
        <taxon>Cladocera</taxon>
        <taxon>Anomopoda</taxon>
        <taxon>Daphniidae</taxon>
        <taxon>Daphnia</taxon>
    </lineage>
</organism>
<keyword evidence="1" id="KW-1133">Transmembrane helix</keyword>
<accession>A0ABR0B486</accession>